<dbReference type="NCBIfam" id="NF008712">
    <property type="entry name" value="PRK11715.1-1"/>
    <property type="match status" value="1"/>
</dbReference>
<dbReference type="AlphaFoldDB" id="A0A239E1E0"/>
<dbReference type="PIRSF" id="PIRSF004548">
    <property type="entry name" value="CreD"/>
    <property type="match status" value="1"/>
</dbReference>
<evidence type="ECO:0000256" key="1">
    <source>
        <dbReference type="SAM" id="Phobius"/>
    </source>
</evidence>
<feature type="transmembrane region" description="Helical" evidence="1">
    <location>
        <begin position="373"/>
        <end position="394"/>
    </location>
</feature>
<evidence type="ECO:0000313" key="3">
    <source>
        <dbReference type="Proteomes" id="UP000198356"/>
    </source>
</evidence>
<organism evidence="2 3">
    <name type="scientific">Granulicella rosea</name>
    <dbReference type="NCBI Taxonomy" id="474952"/>
    <lineage>
        <taxon>Bacteria</taxon>
        <taxon>Pseudomonadati</taxon>
        <taxon>Acidobacteriota</taxon>
        <taxon>Terriglobia</taxon>
        <taxon>Terriglobales</taxon>
        <taxon>Acidobacteriaceae</taxon>
        <taxon>Granulicella</taxon>
    </lineage>
</organism>
<dbReference type="GO" id="GO:0005886">
    <property type="term" value="C:plasma membrane"/>
    <property type="evidence" value="ECO:0007669"/>
    <property type="project" value="TreeGrafter"/>
</dbReference>
<dbReference type="Proteomes" id="UP000198356">
    <property type="component" value="Unassembled WGS sequence"/>
</dbReference>
<proteinExistence type="predicted"/>
<keyword evidence="3" id="KW-1185">Reference proteome</keyword>
<dbReference type="Pfam" id="PF06123">
    <property type="entry name" value="CreD"/>
    <property type="match status" value="1"/>
</dbReference>
<gene>
    <name evidence="2" type="ORF">SAMN05421770_101728</name>
</gene>
<sequence length="453" mass="48682">MNKTMALKLLVTGLVMGVILIVLSMVNGAITDRQQYRDDALKSIGASYAGAQTIVGPVLVRPYTQTTVTFEDGDEGAKKRVEHVEKLTATSFPRVLDVRGRLKPNQLRHGLYSVTVYEYVGHLSGGMEIVQPETKGTVEWGEPYLALSVGDVRGIVGTPAVMVNGAPEVMVQGGEAGLGWQPNLRIPLHGRKELSGKLEFAIDLTLNGTEMFSMAPVGDSNHVELSSAWPSPLFAGKFLPRNRTVSRDGFTASWDVSSLATGTQVQMVSAKPIDTMDVSLLTPIDPYKLSDRATKYGILFVVLTFGGFFLFEMLKELPIHPVQYLLVGFGLAIFFLLLVSFSEHIAFALAYMIASVACIGLLTFYLSYVLRAVARGVGFGAMLATLYAAVYGLLISEDNALILGSLLLFAVLAAVMVVTRKVDWYKAGGELLKAAAPAPSPMPVGEGAGKIVG</sequence>
<feature type="transmembrane region" description="Helical" evidence="1">
    <location>
        <begin position="345"/>
        <end position="366"/>
    </location>
</feature>
<dbReference type="EMBL" id="FZOU01000001">
    <property type="protein sequence ID" value="SNS37812.1"/>
    <property type="molecule type" value="Genomic_DNA"/>
</dbReference>
<accession>A0A239E1E0</accession>
<name>A0A239E1E0_9BACT</name>
<keyword evidence="1" id="KW-0472">Membrane</keyword>
<dbReference type="PANTHER" id="PTHR30092:SF0">
    <property type="entry name" value="INNER MEMBRANE PROTEIN CRED"/>
    <property type="match status" value="1"/>
</dbReference>
<evidence type="ECO:0000313" key="2">
    <source>
        <dbReference type="EMBL" id="SNS37812.1"/>
    </source>
</evidence>
<keyword evidence="1" id="KW-1133">Transmembrane helix</keyword>
<dbReference type="PANTHER" id="PTHR30092">
    <property type="entry name" value="INNER MEMBRANE PROTEIN CRED"/>
    <property type="match status" value="1"/>
</dbReference>
<reference evidence="2 3" key="1">
    <citation type="submission" date="2017-06" db="EMBL/GenBank/DDBJ databases">
        <authorList>
            <person name="Kim H.J."/>
            <person name="Triplett B.A."/>
        </authorList>
    </citation>
    <scope>NUCLEOTIDE SEQUENCE [LARGE SCALE GENOMIC DNA]</scope>
    <source>
        <strain evidence="2 3">DSM 18704</strain>
    </source>
</reference>
<keyword evidence="1" id="KW-0812">Transmembrane</keyword>
<protein>
    <submittedName>
        <fullName evidence="2">Inner membrane protein</fullName>
    </submittedName>
</protein>
<dbReference type="OrthoDB" id="9791851at2"/>
<feature type="transmembrane region" description="Helical" evidence="1">
    <location>
        <begin position="296"/>
        <end position="314"/>
    </location>
</feature>
<dbReference type="RefSeq" id="WP_089406999.1">
    <property type="nucleotide sequence ID" value="NZ_FZOU01000001.1"/>
</dbReference>
<dbReference type="InterPro" id="IPR010364">
    <property type="entry name" value="Uncharacterised_IM_CreD"/>
</dbReference>
<feature type="transmembrane region" description="Helical" evidence="1">
    <location>
        <begin position="321"/>
        <end position="339"/>
    </location>
</feature>
<feature type="transmembrane region" description="Helical" evidence="1">
    <location>
        <begin position="400"/>
        <end position="418"/>
    </location>
</feature>